<dbReference type="FunFam" id="3.40.50.720:FF:000084">
    <property type="entry name" value="Short-chain dehydrogenase reductase"/>
    <property type="match status" value="1"/>
</dbReference>
<dbReference type="PROSITE" id="PS00061">
    <property type="entry name" value="ADH_SHORT"/>
    <property type="match status" value="1"/>
</dbReference>
<dbReference type="PANTHER" id="PTHR43975:SF2">
    <property type="entry name" value="EG:BACR7A4.14 PROTEIN-RELATED"/>
    <property type="match status" value="1"/>
</dbReference>
<dbReference type="PANTHER" id="PTHR43975">
    <property type="entry name" value="ZGC:101858"/>
    <property type="match status" value="1"/>
</dbReference>
<accession>A0A139HQ83</accession>
<proteinExistence type="predicted"/>
<evidence type="ECO:0000313" key="2">
    <source>
        <dbReference type="EMBL" id="KXT04557.1"/>
    </source>
</evidence>
<dbReference type="STRING" id="321146.A0A139HQ83"/>
<name>A0A139HQ83_9PEZI</name>
<reference evidence="2 3" key="1">
    <citation type="submission" date="2015-07" db="EMBL/GenBank/DDBJ databases">
        <title>Comparative genomics of the Sigatoka disease complex on banana suggests a link between parallel evolutionary changes in Pseudocercospora fijiensis and Pseudocercospora eumusae and increased virulence on the banana host.</title>
        <authorList>
            <person name="Chang T.-C."/>
            <person name="Salvucci A."/>
            <person name="Crous P.W."/>
            <person name="Stergiopoulos I."/>
        </authorList>
    </citation>
    <scope>NUCLEOTIDE SEQUENCE [LARGE SCALE GENOMIC DNA]</scope>
    <source>
        <strain evidence="2 3">CBS 114824</strain>
    </source>
</reference>
<dbReference type="Gene3D" id="3.40.50.720">
    <property type="entry name" value="NAD(P)-binding Rossmann-like Domain"/>
    <property type="match status" value="1"/>
</dbReference>
<keyword evidence="3" id="KW-1185">Reference proteome</keyword>
<gene>
    <name evidence="2" type="ORF">AC578_8734</name>
</gene>
<organism evidence="2 3">
    <name type="scientific">Pseudocercospora eumusae</name>
    <dbReference type="NCBI Taxonomy" id="321146"/>
    <lineage>
        <taxon>Eukaryota</taxon>
        <taxon>Fungi</taxon>
        <taxon>Dikarya</taxon>
        <taxon>Ascomycota</taxon>
        <taxon>Pezizomycotina</taxon>
        <taxon>Dothideomycetes</taxon>
        <taxon>Dothideomycetidae</taxon>
        <taxon>Mycosphaerellales</taxon>
        <taxon>Mycosphaerellaceae</taxon>
        <taxon>Pseudocercospora</taxon>
    </lineage>
</organism>
<comment type="caution">
    <text evidence="2">The sequence shown here is derived from an EMBL/GenBank/DDBJ whole genome shotgun (WGS) entry which is preliminary data.</text>
</comment>
<evidence type="ECO:0000256" key="1">
    <source>
        <dbReference type="ARBA" id="ARBA00022857"/>
    </source>
</evidence>
<dbReference type="OrthoDB" id="1393670at2759"/>
<sequence length="284" mass="29450">MSEHFTRPSRSLKGRVAIVTGAGAAGIGIGNGRAAAILLAEAGASVVCVDLHKNLAETTVQMIQKENLGAAIAIEADVAVESDCKRIVEFAISTYGRLDVLVNGVGIGGASGTAVEVDMGAWAKGMEVNVGSMVMMSKYAIPEMRKNEGQWRGSIVNIASVAGIRGGNPHLLYPTSKGAVVNMTKAMAVHHAEEGVRVNCVCPGMVYTPMMYAGGMSEEAREARKNRSLLKTEGTAWDVGAAIRFLAGDEARWITAVVLPVDAGATAATAGSDIPKEASINPGP</sequence>
<dbReference type="AlphaFoldDB" id="A0A139HQ83"/>
<dbReference type="Pfam" id="PF13561">
    <property type="entry name" value="adh_short_C2"/>
    <property type="match status" value="1"/>
</dbReference>
<dbReference type="InterPro" id="IPR002347">
    <property type="entry name" value="SDR_fam"/>
</dbReference>
<evidence type="ECO:0000313" key="3">
    <source>
        <dbReference type="Proteomes" id="UP000070133"/>
    </source>
</evidence>
<dbReference type="SUPFAM" id="SSF51735">
    <property type="entry name" value="NAD(P)-binding Rossmann-fold domains"/>
    <property type="match status" value="1"/>
</dbReference>
<dbReference type="Proteomes" id="UP000070133">
    <property type="component" value="Unassembled WGS sequence"/>
</dbReference>
<protein>
    <submittedName>
        <fullName evidence="2">Uncharacterized protein</fullName>
    </submittedName>
</protein>
<dbReference type="PRINTS" id="PR00080">
    <property type="entry name" value="SDRFAMILY"/>
</dbReference>
<dbReference type="EMBL" id="LFZN01000020">
    <property type="protein sequence ID" value="KXT04557.1"/>
    <property type="molecule type" value="Genomic_DNA"/>
</dbReference>
<dbReference type="PRINTS" id="PR00081">
    <property type="entry name" value="GDHRDH"/>
</dbReference>
<dbReference type="InterPro" id="IPR020904">
    <property type="entry name" value="Sc_DH/Rdtase_CS"/>
</dbReference>
<dbReference type="CDD" id="cd05233">
    <property type="entry name" value="SDR_c"/>
    <property type="match status" value="1"/>
</dbReference>
<dbReference type="InterPro" id="IPR036291">
    <property type="entry name" value="NAD(P)-bd_dom_sf"/>
</dbReference>
<keyword evidence="1" id="KW-0521">NADP</keyword>